<feature type="domain" description="HD-GYP" evidence="1">
    <location>
        <begin position="118"/>
        <end position="316"/>
    </location>
</feature>
<dbReference type="SUPFAM" id="SSF109604">
    <property type="entry name" value="HD-domain/PDEase-like"/>
    <property type="match status" value="1"/>
</dbReference>
<organism evidence="2 3">
    <name type="scientific">Anaerosolibacter carboniphilus</name>
    <dbReference type="NCBI Taxonomy" id="1417629"/>
    <lineage>
        <taxon>Bacteria</taxon>
        <taxon>Bacillati</taxon>
        <taxon>Bacillota</taxon>
        <taxon>Clostridia</taxon>
        <taxon>Peptostreptococcales</taxon>
        <taxon>Thermotaleaceae</taxon>
        <taxon>Anaerosolibacter</taxon>
    </lineage>
</organism>
<evidence type="ECO:0000313" key="3">
    <source>
        <dbReference type="Proteomes" id="UP000579281"/>
    </source>
</evidence>
<comment type="caution">
    <text evidence="2">The sequence shown here is derived from an EMBL/GenBank/DDBJ whole genome shotgun (WGS) entry which is preliminary data.</text>
</comment>
<dbReference type="InterPro" id="IPR037522">
    <property type="entry name" value="HD_GYP_dom"/>
</dbReference>
<keyword evidence="3" id="KW-1185">Reference proteome</keyword>
<dbReference type="Pfam" id="PF13487">
    <property type="entry name" value="HD_5"/>
    <property type="match status" value="1"/>
</dbReference>
<gene>
    <name evidence="2" type="ORF">HNQ80_002794</name>
</gene>
<protein>
    <submittedName>
        <fullName evidence="2">HD-GYP domain-containing protein (C-di-GMP phosphodiesterase class II)</fullName>
    </submittedName>
</protein>
<dbReference type="RefSeq" id="WP_184311208.1">
    <property type="nucleotide sequence ID" value="NZ_JACHEN010000016.1"/>
</dbReference>
<dbReference type="EMBL" id="JACHEN010000016">
    <property type="protein sequence ID" value="MBB6216690.1"/>
    <property type="molecule type" value="Genomic_DNA"/>
</dbReference>
<dbReference type="CDD" id="cd00077">
    <property type="entry name" value="HDc"/>
    <property type="match status" value="1"/>
</dbReference>
<dbReference type="AlphaFoldDB" id="A0A841KXG7"/>
<dbReference type="PANTHER" id="PTHR43155:SF2">
    <property type="entry name" value="CYCLIC DI-GMP PHOSPHODIESTERASE PA4108"/>
    <property type="match status" value="1"/>
</dbReference>
<accession>A0A841KXG7</accession>
<reference evidence="2 3" key="1">
    <citation type="submission" date="2020-08" db="EMBL/GenBank/DDBJ databases">
        <title>Genomic Encyclopedia of Type Strains, Phase IV (KMG-IV): sequencing the most valuable type-strain genomes for metagenomic binning, comparative biology and taxonomic classification.</title>
        <authorList>
            <person name="Goeker M."/>
        </authorList>
    </citation>
    <scope>NUCLEOTIDE SEQUENCE [LARGE SCALE GENOMIC DNA]</scope>
    <source>
        <strain evidence="2 3">DSM 103526</strain>
    </source>
</reference>
<evidence type="ECO:0000313" key="2">
    <source>
        <dbReference type="EMBL" id="MBB6216690.1"/>
    </source>
</evidence>
<dbReference type="SMART" id="SM00471">
    <property type="entry name" value="HDc"/>
    <property type="match status" value="1"/>
</dbReference>
<dbReference type="Proteomes" id="UP000579281">
    <property type="component" value="Unassembled WGS sequence"/>
</dbReference>
<dbReference type="InterPro" id="IPR003607">
    <property type="entry name" value="HD/PDEase_dom"/>
</dbReference>
<evidence type="ECO:0000259" key="1">
    <source>
        <dbReference type="PROSITE" id="PS51832"/>
    </source>
</evidence>
<proteinExistence type="predicted"/>
<dbReference type="Gene3D" id="1.10.3210.10">
    <property type="entry name" value="Hypothetical protein af1432"/>
    <property type="match status" value="1"/>
</dbReference>
<name>A0A841KXG7_9FIRM</name>
<dbReference type="PROSITE" id="PS51832">
    <property type="entry name" value="HD_GYP"/>
    <property type="match status" value="1"/>
</dbReference>
<dbReference type="PANTHER" id="PTHR43155">
    <property type="entry name" value="CYCLIC DI-GMP PHOSPHODIESTERASE PA4108-RELATED"/>
    <property type="match status" value="1"/>
</dbReference>
<sequence>MRLIPIDAVKDGAFLAQPLYNDKGQILLAKGTKISNKFRDKIKEAGFYTVYILDEYSTEEIEDIIKPEIRRKTIHSVTTVLNNISDFNNNEKSSPSKKKLETNINSGLDQIEELVKSIVDDVFTQKNVMINLVDIKNNDSYTYYHSVNVGILALVLGIGMNMNKMDLYDLVMGSLLHDVGKMFIPKEILNKKGKLSPEEFNIMKEHTVRGFNYLKDHTDLNGKVRLIALQHQEKVDGTGYPYNLKGEQIFPLSRIASIADVYDALTSDRPYRNGLHPNEAVEYIMGSGGRYFDIEMVKTFVRKVVPYPIGTIVKLSNHSVGIVEDINQEYILRPVIKIMKQNDMMVSPFLCDLKREHNIVIEGVVYNL</sequence>